<dbReference type="RefSeq" id="WP_111332172.1">
    <property type="nucleotide sequence ID" value="NZ_CP030032.1"/>
</dbReference>
<dbReference type="InterPro" id="IPR036390">
    <property type="entry name" value="WH_DNA-bd_sf"/>
</dbReference>
<dbReference type="OrthoDB" id="5515388at2"/>
<dbReference type="SUPFAM" id="SSF51206">
    <property type="entry name" value="cAMP-binding domain-like"/>
    <property type="match status" value="1"/>
</dbReference>
<organism evidence="1 2">
    <name type="scientific">Bradymonas sediminis</name>
    <dbReference type="NCBI Taxonomy" id="1548548"/>
    <lineage>
        <taxon>Bacteria</taxon>
        <taxon>Deltaproteobacteria</taxon>
        <taxon>Bradymonadales</taxon>
        <taxon>Bradymonadaceae</taxon>
        <taxon>Bradymonas</taxon>
    </lineage>
</organism>
<dbReference type="SUPFAM" id="SSF46785">
    <property type="entry name" value="Winged helix' DNA-binding domain"/>
    <property type="match status" value="1"/>
</dbReference>
<gene>
    <name evidence="1" type="ORF">DN745_03345</name>
</gene>
<dbReference type="EMBL" id="CP030032">
    <property type="protein sequence ID" value="AWV88432.1"/>
    <property type="molecule type" value="Genomic_DNA"/>
</dbReference>
<evidence type="ECO:0000313" key="1">
    <source>
        <dbReference type="EMBL" id="AWV88432.1"/>
    </source>
</evidence>
<evidence type="ECO:0000313" key="2">
    <source>
        <dbReference type="Proteomes" id="UP000249799"/>
    </source>
</evidence>
<dbReference type="KEGG" id="bsed:DN745_03345"/>
<protein>
    <submittedName>
        <fullName evidence="1">Uncharacterized protein</fullName>
    </submittedName>
</protein>
<dbReference type="InterPro" id="IPR014710">
    <property type="entry name" value="RmlC-like_jellyroll"/>
</dbReference>
<proteinExistence type="predicted"/>
<reference evidence="1 2" key="1">
    <citation type="submission" date="2018-06" db="EMBL/GenBank/DDBJ databases">
        <title>Lujinxingia sediminis gen. nov. sp. nov., a new facultative anaerobic member of the class Deltaproteobacteria, and proposal of Lujinxingaceae fam. nov.</title>
        <authorList>
            <person name="Guo L.-Y."/>
            <person name="Li C.-M."/>
            <person name="Wang S."/>
            <person name="Du Z.-J."/>
        </authorList>
    </citation>
    <scope>NUCLEOTIDE SEQUENCE [LARGE SCALE GENOMIC DNA]</scope>
    <source>
        <strain evidence="1 2">FA350</strain>
    </source>
</reference>
<dbReference type="InterPro" id="IPR018490">
    <property type="entry name" value="cNMP-bd_dom_sf"/>
</dbReference>
<dbReference type="Gene3D" id="2.60.120.10">
    <property type="entry name" value="Jelly Rolls"/>
    <property type="match status" value="1"/>
</dbReference>
<sequence>MPESRFWYLRQLNVDQRLPADVGAELRSRAQLERWGHHADIFRGPADSGVSIVLKGRVWLQDRPDAAPVGLLRGDIFGRVDTELPADELSLRAHDDTLLAVLSREEFGELVEPHLGGVSTKVGRFRKRRDLWVPVKPLLFTDAGSRLAKVLLHLVKTEGELNEDEGLARLRMKLQAKWLAKLSSVDPMTVRRELEALEVNRILERGSDGELIWDVESLGRMAQSGGQPPRPLA</sequence>
<keyword evidence="2" id="KW-1185">Reference proteome</keyword>
<dbReference type="Proteomes" id="UP000249799">
    <property type="component" value="Chromosome"/>
</dbReference>
<dbReference type="AlphaFoldDB" id="A0A2Z4FHF5"/>
<name>A0A2Z4FHF5_9DELT</name>
<accession>A0A2Z4FHF5</accession>